<comment type="caution">
    <text evidence="1">The sequence shown here is derived from an EMBL/GenBank/DDBJ whole genome shotgun (WGS) entry which is preliminary data.</text>
</comment>
<dbReference type="InterPro" id="IPR029044">
    <property type="entry name" value="Nucleotide-diphossugar_trans"/>
</dbReference>
<reference evidence="1" key="1">
    <citation type="journal article" date="2015" name="Nature">
        <title>Complex archaea that bridge the gap between prokaryotes and eukaryotes.</title>
        <authorList>
            <person name="Spang A."/>
            <person name="Saw J.H."/>
            <person name="Jorgensen S.L."/>
            <person name="Zaremba-Niedzwiedzka K."/>
            <person name="Martijn J."/>
            <person name="Lind A.E."/>
            <person name="van Eijk R."/>
            <person name="Schleper C."/>
            <person name="Guy L."/>
            <person name="Ettema T.J."/>
        </authorList>
    </citation>
    <scope>NUCLEOTIDE SEQUENCE</scope>
</reference>
<accession>A0A0F9QLM7</accession>
<protein>
    <recommendedName>
        <fullName evidence="2">Nucleotide-diphospho-sugar transferase domain-containing protein</fullName>
    </recommendedName>
</protein>
<evidence type="ECO:0008006" key="2">
    <source>
        <dbReference type="Google" id="ProtNLM"/>
    </source>
</evidence>
<organism evidence="1">
    <name type="scientific">marine sediment metagenome</name>
    <dbReference type="NCBI Taxonomy" id="412755"/>
    <lineage>
        <taxon>unclassified sequences</taxon>
        <taxon>metagenomes</taxon>
        <taxon>ecological metagenomes</taxon>
    </lineage>
</organism>
<dbReference type="AlphaFoldDB" id="A0A0F9QLM7"/>
<dbReference type="EMBL" id="LAZR01001865">
    <property type="protein sequence ID" value="KKN37872.1"/>
    <property type="molecule type" value="Genomic_DNA"/>
</dbReference>
<name>A0A0F9QLM7_9ZZZZ</name>
<sequence length="255" mass="29956">MKNLIFQYYIPYELGDKDMGGSTMPEWAHAGSRSAKTYAKICGAEYLLSHDRYFTHLDPRLDSLKLFYDPFFEQFDNILCLDLDMLVATKENIFNIPIADVAMVHELGVHTTGPGGWMKKVMDIGLSQRGIIAYGKHLFGQDWIFPKSKLYPNERFRYLNGGLQLWSREGRLKARKQFTSVDHYTLHTRYTEQMYVNLQLSQSVFNVSELDTYWNRMPYQWKNNQPDGKINHFLARIKFNMPKLEKTELSVWNNI</sequence>
<evidence type="ECO:0000313" key="1">
    <source>
        <dbReference type="EMBL" id="KKN37872.1"/>
    </source>
</evidence>
<dbReference type="Gene3D" id="3.90.550.10">
    <property type="entry name" value="Spore Coat Polysaccharide Biosynthesis Protein SpsA, Chain A"/>
    <property type="match status" value="1"/>
</dbReference>
<gene>
    <name evidence="1" type="ORF">LCGC14_0759140</name>
</gene>
<dbReference type="SUPFAM" id="SSF53448">
    <property type="entry name" value="Nucleotide-diphospho-sugar transferases"/>
    <property type="match status" value="1"/>
</dbReference>
<proteinExistence type="predicted"/>